<feature type="domain" description="FlgD/Vpr Ig-like" evidence="1">
    <location>
        <begin position="35"/>
        <end position="82"/>
    </location>
</feature>
<comment type="caution">
    <text evidence="2">The sequence shown here is derived from an EMBL/GenBank/DDBJ whole genome shotgun (WGS) entry which is preliminary data.</text>
</comment>
<dbReference type="EMBL" id="BARW01020810">
    <property type="protein sequence ID" value="GAI95982.1"/>
    <property type="molecule type" value="Genomic_DNA"/>
</dbReference>
<dbReference type="Pfam" id="PF13860">
    <property type="entry name" value="FlgD_ig"/>
    <property type="match status" value="1"/>
</dbReference>
<proteinExistence type="predicted"/>
<evidence type="ECO:0000259" key="1">
    <source>
        <dbReference type="Pfam" id="PF13860"/>
    </source>
</evidence>
<reference evidence="2" key="1">
    <citation type="journal article" date="2014" name="Front. Microbiol.">
        <title>High frequency of phylogenetically diverse reductive dehalogenase-homologous genes in deep subseafloor sedimentary metagenomes.</title>
        <authorList>
            <person name="Kawai M."/>
            <person name="Futagami T."/>
            <person name="Toyoda A."/>
            <person name="Takaki Y."/>
            <person name="Nishi S."/>
            <person name="Hori S."/>
            <person name="Arai W."/>
            <person name="Tsubouchi T."/>
            <person name="Morono Y."/>
            <person name="Uchiyama I."/>
            <person name="Ito T."/>
            <person name="Fujiyama A."/>
            <person name="Inagaki F."/>
            <person name="Takami H."/>
        </authorList>
    </citation>
    <scope>NUCLEOTIDE SEQUENCE</scope>
    <source>
        <strain evidence="2">Expedition CK06-06</strain>
    </source>
</reference>
<gene>
    <name evidence="2" type="ORF">S12H4_35082</name>
</gene>
<protein>
    <recommendedName>
        <fullName evidence="1">FlgD/Vpr Ig-like domain-containing protein</fullName>
    </recommendedName>
</protein>
<accession>X1SSG3</accession>
<feature type="non-terminal residue" evidence="2">
    <location>
        <position position="1"/>
    </location>
</feature>
<dbReference type="InterPro" id="IPR025965">
    <property type="entry name" value="FlgD/Vpr_Ig-like"/>
</dbReference>
<dbReference type="Gene3D" id="2.60.40.4070">
    <property type="match status" value="1"/>
</dbReference>
<evidence type="ECO:0000313" key="2">
    <source>
        <dbReference type="EMBL" id="GAI95982.1"/>
    </source>
</evidence>
<dbReference type="AlphaFoldDB" id="X1SSG3"/>
<organism evidence="2">
    <name type="scientific">marine sediment metagenome</name>
    <dbReference type="NCBI Taxonomy" id="412755"/>
    <lineage>
        <taxon>unclassified sequences</taxon>
        <taxon>metagenomes</taxon>
        <taxon>ecological metagenomes</taxon>
    </lineage>
</organism>
<name>X1SSG3_9ZZZZ</name>
<sequence>AHDTRVQLVPTFDVHNFRNPFRAQTRFIFSLPDDGRVTLEVYNRAGELVRQLINNQSYSFGVHYYPWDGTNNAGERLAPGIYIYILNFRATDGEQKTARKKAVILK</sequence>